<dbReference type="OrthoDB" id="1431247at2759"/>
<keyword evidence="8" id="KW-1185">Reference proteome</keyword>
<feature type="compositionally biased region" description="Basic and acidic residues" evidence="5">
    <location>
        <begin position="47"/>
        <end position="71"/>
    </location>
</feature>
<evidence type="ECO:0000313" key="7">
    <source>
        <dbReference type="EMBL" id="KAJ4835557.1"/>
    </source>
</evidence>
<evidence type="ECO:0000259" key="6">
    <source>
        <dbReference type="PROSITE" id="PS01031"/>
    </source>
</evidence>
<evidence type="ECO:0000256" key="3">
    <source>
        <dbReference type="PROSITE-ProRule" id="PRU00285"/>
    </source>
</evidence>
<dbReference type="Gene3D" id="2.60.40.790">
    <property type="match status" value="1"/>
</dbReference>
<dbReference type="PANTHER" id="PTHR46991:SF11">
    <property type="entry name" value="SMALL HEAT SHOCK PROTEIN HSPF"/>
    <property type="match status" value="1"/>
</dbReference>
<sequence>MATAMALRRAAAHSTLFSKLTNPVRALAPSSASRLFTTQTQVASSGGDDHDSVEIDHRRGSSDRGVSRRRDTAPGFFPEVFDPLAPASSLSQVLNLMDQFMDNPFSATARRGGAAGSRRGIDVKEDENGVYVRMDMPGLGREDVKITVEQNTLVIRGEGPKEESGEEEGGGRRYSSRLDLPPNVFKLDEIKAEMKNGVLKLVVPKVEEKKDVIEVKVQ</sequence>
<proteinExistence type="inferred from homology"/>
<dbReference type="AlphaFoldDB" id="A0A9Q0FQ60"/>
<accession>A0A9Q0FQ60</accession>
<evidence type="ECO:0000313" key="8">
    <source>
        <dbReference type="Proteomes" id="UP001141552"/>
    </source>
</evidence>
<name>A0A9Q0FQ60_9ROSI</name>
<evidence type="ECO:0000256" key="2">
    <source>
        <dbReference type="ARBA" id="ARBA00023016"/>
    </source>
</evidence>
<protein>
    <recommendedName>
        <fullName evidence="6">SHSP domain-containing protein</fullName>
    </recommendedName>
</protein>
<gene>
    <name evidence="7" type="ORF">Tsubulata_049906</name>
</gene>
<dbReference type="CDD" id="cd06464">
    <property type="entry name" value="ACD_sHsps-like"/>
    <property type="match status" value="1"/>
</dbReference>
<keyword evidence="1" id="KW-0809">Transit peptide</keyword>
<reference evidence="7" key="1">
    <citation type="submission" date="2022-02" db="EMBL/GenBank/DDBJ databases">
        <authorList>
            <person name="Henning P.M."/>
            <person name="McCubbin A.G."/>
            <person name="Shore J.S."/>
        </authorList>
    </citation>
    <scope>NUCLEOTIDE SEQUENCE</scope>
    <source>
        <strain evidence="7">F60SS</strain>
        <tissue evidence="7">Leaves</tissue>
    </source>
</reference>
<feature type="region of interest" description="Disordered" evidence="5">
    <location>
        <begin position="155"/>
        <end position="178"/>
    </location>
</feature>
<dbReference type="SUPFAM" id="SSF49764">
    <property type="entry name" value="HSP20-like chaperones"/>
    <property type="match status" value="1"/>
</dbReference>
<evidence type="ECO:0000256" key="1">
    <source>
        <dbReference type="ARBA" id="ARBA00022946"/>
    </source>
</evidence>
<dbReference type="Pfam" id="PF00011">
    <property type="entry name" value="HSP20"/>
    <property type="match status" value="1"/>
</dbReference>
<dbReference type="Proteomes" id="UP001141552">
    <property type="component" value="Unassembled WGS sequence"/>
</dbReference>
<comment type="similarity">
    <text evidence="3 4">Belongs to the small heat shock protein (HSP20) family.</text>
</comment>
<feature type="region of interest" description="Disordered" evidence="5">
    <location>
        <begin position="39"/>
        <end position="71"/>
    </location>
</feature>
<reference evidence="7" key="2">
    <citation type="journal article" date="2023" name="Plants (Basel)">
        <title>Annotation of the Turnera subulata (Passifloraceae) Draft Genome Reveals the S-Locus Evolved after the Divergence of Turneroideae from Passifloroideae in a Stepwise Manner.</title>
        <authorList>
            <person name="Henning P.M."/>
            <person name="Roalson E.H."/>
            <person name="Mir W."/>
            <person name="McCubbin A.G."/>
            <person name="Shore J.S."/>
        </authorList>
    </citation>
    <scope>NUCLEOTIDE SEQUENCE</scope>
    <source>
        <strain evidence="7">F60SS</strain>
    </source>
</reference>
<dbReference type="InterPro" id="IPR008978">
    <property type="entry name" value="HSP20-like_chaperone"/>
</dbReference>
<dbReference type="PROSITE" id="PS01031">
    <property type="entry name" value="SHSP"/>
    <property type="match status" value="1"/>
</dbReference>
<evidence type="ECO:0000256" key="5">
    <source>
        <dbReference type="SAM" id="MobiDB-lite"/>
    </source>
</evidence>
<comment type="caution">
    <text evidence="7">The sequence shown here is derived from an EMBL/GenBank/DDBJ whole genome shotgun (WGS) entry which is preliminary data.</text>
</comment>
<evidence type="ECO:0000256" key="4">
    <source>
        <dbReference type="RuleBase" id="RU003616"/>
    </source>
</evidence>
<organism evidence="7 8">
    <name type="scientific">Turnera subulata</name>
    <dbReference type="NCBI Taxonomy" id="218843"/>
    <lineage>
        <taxon>Eukaryota</taxon>
        <taxon>Viridiplantae</taxon>
        <taxon>Streptophyta</taxon>
        <taxon>Embryophyta</taxon>
        <taxon>Tracheophyta</taxon>
        <taxon>Spermatophyta</taxon>
        <taxon>Magnoliopsida</taxon>
        <taxon>eudicotyledons</taxon>
        <taxon>Gunneridae</taxon>
        <taxon>Pentapetalae</taxon>
        <taxon>rosids</taxon>
        <taxon>fabids</taxon>
        <taxon>Malpighiales</taxon>
        <taxon>Passifloraceae</taxon>
        <taxon>Turnera</taxon>
    </lineage>
</organism>
<dbReference type="PANTHER" id="PTHR46991">
    <property type="entry name" value="23.5 KDA HEAT SHOCK PROTEIN, MITOCHONDRIAL"/>
    <property type="match status" value="1"/>
</dbReference>
<keyword evidence="2" id="KW-0346">Stress response</keyword>
<dbReference type="InterPro" id="IPR044656">
    <property type="entry name" value="HSP14.7/HSP23.5/HSP23.6-like"/>
</dbReference>
<feature type="domain" description="SHSP" evidence="6">
    <location>
        <begin position="112"/>
        <end position="218"/>
    </location>
</feature>
<dbReference type="InterPro" id="IPR002068">
    <property type="entry name" value="A-crystallin/Hsp20_dom"/>
</dbReference>
<dbReference type="EMBL" id="JAKUCV010004369">
    <property type="protein sequence ID" value="KAJ4835557.1"/>
    <property type="molecule type" value="Genomic_DNA"/>
</dbReference>